<dbReference type="InterPro" id="IPR018511">
    <property type="entry name" value="Hemolysin-typ_Ca-bd_CS"/>
</dbReference>
<feature type="domain" description="DUF4214" evidence="11">
    <location>
        <begin position="1690"/>
        <end position="1756"/>
    </location>
</feature>
<feature type="region of interest" description="Disordered" evidence="9">
    <location>
        <begin position="777"/>
        <end position="809"/>
    </location>
</feature>
<dbReference type="InterPro" id="IPR011049">
    <property type="entry name" value="Serralysin-like_metalloprot_C"/>
</dbReference>
<dbReference type="InterPro" id="IPR032812">
    <property type="entry name" value="SbsA_Ig"/>
</dbReference>
<evidence type="ECO:0000259" key="11">
    <source>
        <dbReference type="Pfam" id="PF13946"/>
    </source>
</evidence>
<dbReference type="InterPro" id="IPR050557">
    <property type="entry name" value="RTX_toxin/Mannuronan_C5-epim"/>
</dbReference>
<dbReference type="STRING" id="1164594.SAMN05216204_13332"/>
<keyword evidence="6" id="KW-0677">Repeat</keyword>
<evidence type="ECO:0000313" key="12">
    <source>
        <dbReference type="EMBL" id="SFD68936.1"/>
    </source>
</evidence>
<dbReference type="NCBIfam" id="TIGR03661">
    <property type="entry name" value="T1SS_VCA0849"/>
    <property type="match status" value="2"/>
</dbReference>
<name>A0A1I1UDL6_9BURK</name>
<keyword evidence="3" id="KW-0964">Secreted</keyword>
<keyword evidence="13" id="KW-1185">Reference proteome</keyword>
<dbReference type="InterPro" id="IPR003995">
    <property type="entry name" value="RTX_toxin_determinant-A"/>
</dbReference>
<dbReference type="GO" id="GO:0005576">
    <property type="term" value="C:extracellular region"/>
    <property type="evidence" value="ECO:0007669"/>
    <property type="project" value="UniProtKB-SubCell"/>
</dbReference>
<evidence type="ECO:0000256" key="8">
    <source>
        <dbReference type="ARBA" id="ARBA00023136"/>
    </source>
</evidence>
<feature type="region of interest" description="Disordered" evidence="9">
    <location>
        <begin position="486"/>
        <end position="527"/>
    </location>
</feature>
<dbReference type="Pfam" id="PF13205">
    <property type="entry name" value="Big_5"/>
    <property type="match status" value="1"/>
</dbReference>
<evidence type="ECO:0000256" key="3">
    <source>
        <dbReference type="ARBA" id="ARBA00022525"/>
    </source>
</evidence>
<evidence type="ECO:0000256" key="9">
    <source>
        <dbReference type="SAM" id="MobiDB-lite"/>
    </source>
</evidence>
<keyword evidence="5" id="KW-0732">Signal</keyword>
<sequence>MLDTRNPAPTEHGSMSRQAAAADTTAPVLTSWPQDGQGAEAPLVFVFSEAIKLGAGTITLRPNSGGSAYTETLLGSPYVTVSGNTISFDPPQRLAYATSYSIEISPNAVTDLAGNPANSGGQLYAYFTSGLSPVALHLTGTSGADTFHGSDLADTMDGLGGDDTLNGYGGDDILNGGDEPVQQYYTPGDRINGGAGNDTLHGNGGNDWLWGGDGNDRIYGDADNDNLHGEAGDDLLDGGAGNDSLNGGSGANTLIGGEGDDSLSADSGSSGLLDGGNGNDRLSGDGGVDYDGGAGNDEITLRLSSVDGRAATVRGGDGADIIRFSQHSFAQAAATISGGAGVDTFAFESFGLGGKVALTITDFAPGAGGDVLDLLALYVIQGVGNPFDRGQLRLLASGADTLLQVRDSADPALYITLVSLAKVQPAQLTSANFTGGIDPLGGNTGLTLTGTNSADTLRGMLLDDTLLGLDGADSLYGEGGNDLLDGGAGDDTLDGGSGDNTLRGGDGNDILRSTSTGTSVLDGGLGNDRISGGAGNDTLRGGAGNDELSFESYGGAARTVSLAGDDGADILRFGYGYGQVTVLASGGAGDDSFVVNDYNNLTITDFAAGDKLDLRNLIADRNISGNPFGALGYMKAVQEGSQVRIYVDADGAAGANAAWRLAIALDNTVLAALTSASFAGGFDPTGSTQGLNLTGTPGNDILNGEALNDTINGGDGNDTIDGGGGDDQLYGGDESVIGGGDRISGGAGDDMLRGGTGSDYLDGGLGNDLLFGDAGDDQLTGGAGNDRLEGGDGRDNLSDNEGSDYLSGGAGDDVLNSSWSYQDVAAATTLDGGAGNDSMNAGLPVRTVLGGAGNDELTIDAISTPANTAAMTVDMGEGNDKVRINNQYSDARAVRITGGAGSDTYTFNSGERWPLVTITDFQGGAGGDVLELFSFSYSLLPGNPFGAAGHARLVQDGSRVLFQFDVDGAAGPKDMATRIVFENMSVASFTADNFTDGARPDGAATGLTLAGTPGNDTLQGGRLDDTLRGNGGNDILYGNAGADLLQGEDGNDNLYSGDGADRLEGGAGADYLDGEDGDDELLGGAGNDILSDSRGNNILRGGDGDDSIDSSSNGRNQLFGEAGNDLLTSTRGNNVLDGGTGDDRLVVSGAWYDDAARNVEARGGEGRDTLVTLFGSEGAASTVLLTGGSGADVFAPASVSYASSVTVTDFATGAGGDLLDIAAIAVPTAGNPFAADGTVRLVQRGADTVVQARDSTLESAIWQDALVLRNVSKDVLGPQHFLHGFNPNGSSTGLALAGSTGADMLSGGWLDDTLNGGGGNDILTGSMGNDRLNGGDGDDILDGDKSDLLPGARNGGSWQATRTGDDILDGGAGNDTLVSAMGSDTLLGGAGNDLLSLAARVWYAQGQTIDRVVLDGGDGNDRIQVLNSVVPSTVVTMSGGAGTDSFELAVAYAGAWTITDFQAGAGGDVLDVFSSLGWTRQSPFANGNLRFEQRGADTVLQYDVDGPGSTMAFADVLTLKNVDKSALTADNMRYGYAPDGTPLALGPVVQGGSGNDRLQGDAASNQLQGGAGNDVLIGGGGNDFLHGGDGADSAVFGSKRDQYEVRDWQSGEVWVSDLRAGLHDGKDRLLQVERLVFADVALALDTGFDETAGQAYRIYRAAFDRAPDQAGLGFWIAMMDGGTLLRDIAGGFVRSQEFTALYGAAPTNAEIVTRMYRNILDRDPEQAGYDYWLNALDKKVVALPEMLAMFSESNENRWAVAELIANGVAYQPFGG</sequence>
<feature type="compositionally biased region" description="Acidic residues" evidence="9">
    <location>
        <begin position="1072"/>
        <end position="1081"/>
    </location>
</feature>
<dbReference type="EMBL" id="FOLD01000033">
    <property type="protein sequence ID" value="SFD68936.1"/>
    <property type="molecule type" value="Genomic_DNA"/>
</dbReference>
<evidence type="ECO:0000256" key="7">
    <source>
        <dbReference type="ARBA" id="ARBA00023026"/>
    </source>
</evidence>
<dbReference type="PRINTS" id="PR00313">
    <property type="entry name" value="CABNDNGRPT"/>
</dbReference>
<dbReference type="InterPro" id="IPR025282">
    <property type="entry name" value="DUF4214"/>
</dbReference>
<gene>
    <name evidence="12" type="ORF">SAMN05216204_13332</name>
</gene>
<feature type="region of interest" description="Disordered" evidence="9">
    <location>
        <begin position="1"/>
        <end position="33"/>
    </location>
</feature>
<feature type="region of interest" description="Disordered" evidence="9">
    <location>
        <begin position="1066"/>
        <end position="1124"/>
    </location>
</feature>
<evidence type="ECO:0000259" key="10">
    <source>
        <dbReference type="Pfam" id="PF13205"/>
    </source>
</evidence>
<dbReference type="OrthoDB" id="8549906at2"/>
<feature type="compositionally biased region" description="Gly residues" evidence="9">
    <location>
        <begin position="273"/>
        <end position="289"/>
    </location>
</feature>
<keyword evidence="4" id="KW-0800">Toxin</keyword>
<dbReference type="InterPro" id="IPR019960">
    <property type="entry name" value="T1SS_VCA0849"/>
</dbReference>
<dbReference type="RefSeq" id="WP_091876524.1">
    <property type="nucleotide sequence ID" value="NZ_FOLD01000033.1"/>
</dbReference>
<reference evidence="13" key="1">
    <citation type="submission" date="2016-10" db="EMBL/GenBank/DDBJ databases">
        <authorList>
            <person name="Varghese N."/>
            <person name="Submissions S."/>
        </authorList>
    </citation>
    <scope>NUCLEOTIDE SEQUENCE [LARGE SCALE GENOMIC DNA]</scope>
    <source>
        <strain evidence="13">CGMCC 1.12041</strain>
    </source>
</reference>
<proteinExistence type="predicted"/>
<dbReference type="PANTHER" id="PTHR38340">
    <property type="entry name" value="S-LAYER PROTEIN"/>
    <property type="match status" value="1"/>
</dbReference>
<feature type="region of interest" description="Disordered" evidence="9">
    <location>
        <begin position="230"/>
        <end position="289"/>
    </location>
</feature>
<dbReference type="PANTHER" id="PTHR38340:SF1">
    <property type="entry name" value="S-LAYER PROTEIN"/>
    <property type="match status" value="1"/>
</dbReference>
<dbReference type="Gene3D" id="2.150.10.10">
    <property type="entry name" value="Serralysin-like metalloprotease, C-terminal"/>
    <property type="match status" value="13"/>
</dbReference>
<dbReference type="GO" id="GO:0090729">
    <property type="term" value="F:toxin activity"/>
    <property type="evidence" value="ECO:0007669"/>
    <property type="project" value="UniProtKB-KW"/>
</dbReference>
<protein>
    <submittedName>
        <fullName evidence="12">Type I secretion C-terminal target domain (VC_A0849 subclass)</fullName>
    </submittedName>
</protein>
<dbReference type="PRINTS" id="PR01488">
    <property type="entry name" value="RTXTOXINA"/>
</dbReference>
<dbReference type="GO" id="GO:0016020">
    <property type="term" value="C:membrane"/>
    <property type="evidence" value="ECO:0007669"/>
    <property type="project" value="UniProtKB-SubCell"/>
</dbReference>
<accession>A0A1I1UDL6</accession>
<feature type="region of interest" description="Disordered" evidence="9">
    <location>
        <begin position="704"/>
        <end position="750"/>
    </location>
</feature>
<keyword evidence="7" id="KW-0843">Virulence</keyword>
<dbReference type="PROSITE" id="PS00330">
    <property type="entry name" value="HEMOLYSIN_CALCIUM"/>
    <property type="match status" value="11"/>
</dbReference>
<dbReference type="GO" id="GO:0005509">
    <property type="term" value="F:calcium ion binding"/>
    <property type="evidence" value="ECO:0007669"/>
    <property type="project" value="InterPro"/>
</dbReference>
<feature type="compositionally biased region" description="Basic and acidic residues" evidence="9">
    <location>
        <begin position="786"/>
        <end position="797"/>
    </location>
</feature>
<dbReference type="InterPro" id="IPR001343">
    <property type="entry name" value="Hemolysn_Ca-bd"/>
</dbReference>
<dbReference type="Pfam" id="PF00353">
    <property type="entry name" value="HemolysinCabind"/>
    <property type="match status" value="14"/>
</dbReference>
<organism evidence="12 13">
    <name type="scientific">Massilia yuzhufengensis</name>
    <dbReference type="NCBI Taxonomy" id="1164594"/>
    <lineage>
        <taxon>Bacteria</taxon>
        <taxon>Pseudomonadati</taxon>
        <taxon>Pseudomonadota</taxon>
        <taxon>Betaproteobacteria</taxon>
        <taxon>Burkholderiales</taxon>
        <taxon>Oxalobacteraceae</taxon>
        <taxon>Telluria group</taxon>
        <taxon>Massilia</taxon>
    </lineage>
</organism>
<keyword evidence="8" id="KW-0472">Membrane</keyword>
<feature type="compositionally biased region" description="Gly residues" evidence="9">
    <location>
        <begin position="713"/>
        <end position="726"/>
    </location>
</feature>
<feature type="domain" description="SbsA Ig-like" evidence="10">
    <location>
        <begin position="23"/>
        <end position="119"/>
    </location>
</feature>
<dbReference type="SUPFAM" id="SSF51120">
    <property type="entry name" value="beta-Roll"/>
    <property type="match status" value="8"/>
</dbReference>
<dbReference type="Pfam" id="PF13946">
    <property type="entry name" value="DUF4214"/>
    <property type="match status" value="1"/>
</dbReference>
<evidence type="ECO:0000256" key="4">
    <source>
        <dbReference type="ARBA" id="ARBA00022656"/>
    </source>
</evidence>
<evidence type="ECO:0000256" key="2">
    <source>
        <dbReference type="ARBA" id="ARBA00004613"/>
    </source>
</evidence>
<comment type="subcellular location">
    <subcellularLocation>
        <location evidence="1">Membrane</location>
    </subcellularLocation>
    <subcellularLocation>
        <location evidence="2">Secreted</location>
    </subcellularLocation>
</comment>
<evidence type="ECO:0000256" key="6">
    <source>
        <dbReference type="ARBA" id="ARBA00022737"/>
    </source>
</evidence>
<evidence type="ECO:0000256" key="1">
    <source>
        <dbReference type="ARBA" id="ARBA00004370"/>
    </source>
</evidence>
<evidence type="ECO:0000256" key="5">
    <source>
        <dbReference type="ARBA" id="ARBA00022729"/>
    </source>
</evidence>
<dbReference type="Proteomes" id="UP000198639">
    <property type="component" value="Unassembled WGS sequence"/>
</dbReference>
<evidence type="ECO:0000313" key="13">
    <source>
        <dbReference type="Proteomes" id="UP000198639"/>
    </source>
</evidence>
<feature type="compositionally biased region" description="Gly residues" evidence="9">
    <location>
        <begin position="737"/>
        <end position="748"/>
    </location>
</feature>